<accession>A0A162UB25</accession>
<dbReference type="RefSeq" id="WP_067561344.1">
    <property type="nucleotide sequence ID" value="NZ_LSUQ01000005.1"/>
</dbReference>
<keyword evidence="4" id="KW-1185">Reference proteome</keyword>
<dbReference type="EMBL" id="LSUQ01000005">
    <property type="protein sequence ID" value="OAG94959.1"/>
    <property type="molecule type" value="Genomic_DNA"/>
</dbReference>
<evidence type="ECO:0000313" key="2">
    <source>
        <dbReference type="EMBL" id="OPG14963.1"/>
    </source>
</evidence>
<dbReference type="Proteomes" id="UP000190229">
    <property type="component" value="Unassembled WGS sequence"/>
</dbReference>
<comment type="caution">
    <text evidence="2">The sequence shown here is derived from an EMBL/GenBank/DDBJ whole genome shotgun (WGS) entry which is preliminary data.</text>
</comment>
<protein>
    <submittedName>
        <fullName evidence="2">Uncharacterized protein</fullName>
    </submittedName>
</protein>
<organism evidence="2 4">
    <name type="scientific">Ferroacidibacillus organovorans</name>
    <dbReference type="NCBI Taxonomy" id="1765683"/>
    <lineage>
        <taxon>Bacteria</taxon>
        <taxon>Bacillati</taxon>
        <taxon>Bacillota</taxon>
        <taxon>Bacilli</taxon>
        <taxon>Bacillales</taxon>
        <taxon>Alicyclobacillaceae</taxon>
        <taxon>Ferroacidibacillus</taxon>
    </lineage>
</organism>
<dbReference type="OrthoDB" id="5638364at2"/>
<evidence type="ECO:0000313" key="1">
    <source>
        <dbReference type="EMBL" id="OAG94959.1"/>
    </source>
</evidence>
<evidence type="ECO:0000313" key="3">
    <source>
        <dbReference type="Proteomes" id="UP000077421"/>
    </source>
</evidence>
<dbReference type="Proteomes" id="UP000077421">
    <property type="component" value="Unassembled WGS sequence"/>
</dbReference>
<gene>
    <name evidence="1" type="ORF">AYW79_02945</name>
    <name evidence="2" type="ORF">B2M26_14070</name>
</gene>
<reference evidence="2 4" key="2">
    <citation type="submission" date="2017-02" db="EMBL/GenBank/DDBJ databases">
        <title>Draft genome of Acidibacillus ferrooxidans Huett2.</title>
        <authorList>
            <person name="Schopf S."/>
        </authorList>
    </citation>
    <scope>NUCLEOTIDE SEQUENCE [LARGE SCALE GENOMIC DNA]</scope>
    <source>
        <strain evidence="2 4">Huett2</strain>
    </source>
</reference>
<proteinExistence type="predicted"/>
<evidence type="ECO:0000313" key="4">
    <source>
        <dbReference type="Proteomes" id="UP000190229"/>
    </source>
</evidence>
<reference evidence="1 3" key="1">
    <citation type="submission" date="2016-02" db="EMBL/GenBank/DDBJ databases">
        <title>Draft genome sequence of Acidibacillus ferrooxidans SLC66.</title>
        <authorList>
            <person name="Oliveira G."/>
            <person name="Nancucheo I."/>
            <person name="Dall'Agnol H."/>
            <person name="Johnson B."/>
            <person name="Oliveira R."/>
            <person name="Nunes G.L."/>
            <person name="Tzotzos G."/>
            <person name="Orellana S.C."/>
            <person name="Salim A.C."/>
            <person name="Araujo F.M."/>
        </authorList>
    </citation>
    <scope>NUCLEOTIDE SEQUENCE [LARGE SCALE GENOMIC DNA]</scope>
    <source>
        <strain evidence="1 3">SLC66</strain>
    </source>
</reference>
<dbReference type="AlphaFoldDB" id="A0A162UB25"/>
<sequence length="148" mass="17045">MKLEISEEQYKKMLSLVFLGEWVVNGAPEGGEMYKDLLETADALYAAAPEYGAEDLVQYCDGCGGHHPTPLLEEALTPIIDAYDEETFWDVLSHHLAYRDTLVQSASGEEITKEQEMRLWRRKEQYEQEFQRHGLDHVRLVFHGGKKK</sequence>
<name>A0A162UB25_9BACL</name>
<dbReference type="EMBL" id="MWPS01000046">
    <property type="protein sequence ID" value="OPG14963.1"/>
    <property type="molecule type" value="Genomic_DNA"/>
</dbReference>